<keyword evidence="3" id="KW-1185">Reference proteome</keyword>
<name>A0ABW1FYQ1_9ACTN</name>
<organism evidence="2 3">
    <name type="scientific">Streptacidiphilus monticola</name>
    <dbReference type="NCBI Taxonomy" id="2161674"/>
    <lineage>
        <taxon>Bacteria</taxon>
        <taxon>Bacillati</taxon>
        <taxon>Actinomycetota</taxon>
        <taxon>Actinomycetes</taxon>
        <taxon>Kitasatosporales</taxon>
        <taxon>Streptomycetaceae</taxon>
        <taxon>Streptacidiphilus</taxon>
    </lineage>
</organism>
<protein>
    <submittedName>
        <fullName evidence="2">Uncharacterized protein</fullName>
    </submittedName>
</protein>
<reference evidence="3" key="1">
    <citation type="journal article" date="2019" name="Int. J. Syst. Evol. Microbiol.">
        <title>The Global Catalogue of Microorganisms (GCM) 10K type strain sequencing project: providing services to taxonomists for standard genome sequencing and annotation.</title>
        <authorList>
            <consortium name="The Broad Institute Genomics Platform"/>
            <consortium name="The Broad Institute Genome Sequencing Center for Infectious Disease"/>
            <person name="Wu L."/>
            <person name="Ma J."/>
        </authorList>
    </citation>
    <scope>NUCLEOTIDE SEQUENCE [LARGE SCALE GENOMIC DNA]</scope>
    <source>
        <strain evidence="3">JCM 4816</strain>
    </source>
</reference>
<accession>A0ABW1FYQ1</accession>
<feature type="compositionally biased region" description="Low complexity" evidence="1">
    <location>
        <begin position="194"/>
        <end position="203"/>
    </location>
</feature>
<sequence>MSEQQEPRAGRRVGRSYTRARRHPWVLGKIGEFTLPLGPYTPAQLAIAGVGTFALIKTYGWWAPLGPLPLIGLGALVWAARSAKVGGRTPQAALLGLLAAALQPPAGRINNATARDRRPTDIVGGFHLTTTGDAAAAQHPAHPRTPAAHAARTAARDPARLRNRAAQGARAAAHGVRAGHAGAPPAARTPPAAPTARPGPGEALTPLQRLLAEKAGSGS</sequence>
<proteinExistence type="predicted"/>
<feature type="compositionally biased region" description="Low complexity" evidence="1">
    <location>
        <begin position="133"/>
        <end position="153"/>
    </location>
</feature>
<dbReference type="EMBL" id="JBHSQJ010000011">
    <property type="protein sequence ID" value="MFC5906382.1"/>
    <property type="molecule type" value="Genomic_DNA"/>
</dbReference>
<dbReference type="RefSeq" id="WP_380579739.1">
    <property type="nucleotide sequence ID" value="NZ_JBHSQJ010000011.1"/>
</dbReference>
<evidence type="ECO:0000256" key="1">
    <source>
        <dbReference type="SAM" id="MobiDB-lite"/>
    </source>
</evidence>
<evidence type="ECO:0000313" key="2">
    <source>
        <dbReference type="EMBL" id="MFC5906382.1"/>
    </source>
</evidence>
<dbReference type="Proteomes" id="UP001596174">
    <property type="component" value="Unassembled WGS sequence"/>
</dbReference>
<comment type="caution">
    <text evidence="2">The sequence shown here is derived from an EMBL/GenBank/DDBJ whole genome shotgun (WGS) entry which is preliminary data.</text>
</comment>
<feature type="compositionally biased region" description="Low complexity" evidence="1">
    <location>
        <begin position="164"/>
        <end position="186"/>
    </location>
</feature>
<evidence type="ECO:0000313" key="3">
    <source>
        <dbReference type="Proteomes" id="UP001596174"/>
    </source>
</evidence>
<gene>
    <name evidence="2" type="ORF">ACFP3V_04005</name>
</gene>
<feature type="region of interest" description="Disordered" evidence="1">
    <location>
        <begin position="133"/>
        <end position="205"/>
    </location>
</feature>